<reference evidence="1" key="1">
    <citation type="submission" date="2021-06" db="EMBL/GenBank/DDBJ databases">
        <title>Parelaphostrongylus tenuis whole genome reference sequence.</title>
        <authorList>
            <person name="Garwood T.J."/>
            <person name="Larsen P.A."/>
            <person name="Fountain-Jones N.M."/>
            <person name="Garbe J.R."/>
            <person name="Macchietto M.G."/>
            <person name="Kania S.A."/>
            <person name="Gerhold R.W."/>
            <person name="Richards J.E."/>
            <person name="Wolf T.M."/>
        </authorList>
    </citation>
    <scope>NUCLEOTIDE SEQUENCE</scope>
    <source>
        <strain evidence="1">MNPRO001-30</strain>
        <tissue evidence="1">Meninges</tissue>
    </source>
</reference>
<organism evidence="1 2">
    <name type="scientific">Parelaphostrongylus tenuis</name>
    <name type="common">Meningeal worm</name>
    <dbReference type="NCBI Taxonomy" id="148309"/>
    <lineage>
        <taxon>Eukaryota</taxon>
        <taxon>Metazoa</taxon>
        <taxon>Ecdysozoa</taxon>
        <taxon>Nematoda</taxon>
        <taxon>Chromadorea</taxon>
        <taxon>Rhabditida</taxon>
        <taxon>Rhabditina</taxon>
        <taxon>Rhabditomorpha</taxon>
        <taxon>Strongyloidea</taxon>
        <taxon>Metastrongylidae</taxon>
        <taxon>Parelaphostrongylus</taxon>
    </lineage>
</organism>
<comment type="caution">
    <text evidence="1">The sequence shown here is derived from an EMBL/GenBank/DDBJ whole genome shotgun (WGS) entry which is preliminary data.</text>
</comment>
<evidence type="ECO:0000313" key="2">
    <source>
        <dbReference type="Proteomes" id="UP001196413"/>
    </source>
</evidence>
<sequence length="91" mass="9850">RPQYLQLLRANNGYFLNTARRVNDVLMISLLATIAKVFGCGVLPLGQDNEHYLGELVEIDVAKCSESSDANAGVGPFRSQFFSATATVDGN</sequence>
<dbReference type="Proteomes" id="UP001196413">
    <property type="component" value="Unassembled WGS sequence"/>
</dbReference>
<dbReference type="EMBL" id="JAHQIW010001595">
    <property type="protein sequence ID" value="KAJ1353092.1"/>
    <property type="molecule type" value="Genomic_DNA"/>
</dbReference>
<gene>
    <name evidence="1" type="ORF">KIN20_009646</name>
</gene>
<accession>A0AAD5MQV4</accession>
<feature type="non-terminal residue" evidence="1">
    <location>
        <position position="91"/>
    </location>
</feature>
<evidence type="ECO:0000313" key="1">
    <source>
        <dbReference type="EMBL" id="KAJ1353092.1"/>
    </source>
</evidence>
<dbReference type="AlphaFoldDB" id="A0AAD5MQV4"/>
<name>A0AAD5MQV4_PARTN</name>
<protein>
    <submittedName>
        <fullName evidence="1">Uncharacterized protein</fullName>
    </submittedName>
</protein>
<proteinExistence type="predicted"/>
<keyword evidence="2" id="KW-1185">Reference proteome</keyword>